<keyword evidence="5" id="KW-1185">Reference proteome</keyword>
<dbReference type="Gene3D" id="3.40.50.720">
    <property type="entry name" value="NAD(P)-binding Rossmann-like Domain"/>
    <property type="match status" value="1"/>
</dbReference>
<dbReference type="InterPro" id="IPR036291">
    <property type="entry name" value="NAD(P)-bd_dom_sf"/>
</dbReference>
<keyword evidence="2" id="KW-0521">NADP</keyword>
<protein>
    <submittedName>
        <fullName evidence="4">NAD(P)-binding protein</fullName>
    </submittedName>
</protein>
<dbReference type="EMBL" id="KZ613740">
    <property type="protein sequence ID" value="PMD67386.1"/>
    <property type="molecule type" value="Genomic_DNA"/>
</dbReference>
<dbReference type="PANTHER" id="PTHR42748">
    <property type="entry name" value="NITROGEN METABOLITE REPRESSION PROTEIN NMRA FAMILY MEMBER"/>
    <property type="match status" value="1"/>
</dbReference>
<comment type="similarity">
    <text evidence="1">Belongs to the NmrA-type oxidoreductase family.</text>
</comment>
<organism evidence="4 5">
    <name type="scientific">Hyaloscypha bicolor E</name>
    <dbReference type="NCBI Taxonomy" id="1095630"/>
    <lineage>
        <taxon>Eukaryota</taxon>
        <taxon>Fungi</taxon>
        <taxon>Dikarya</taxon>
        <taxon>Ascomycota</taxon>
        <taxon>Pezizomycotina</taxon>
        <taxon>Leotiomycetes</taxon>
        <taxon>Helotiales</taxon>
        <taxon>Hyaloscyphaceae</taxon>
        <taxon>Hyaloscypha</taxon>
        <taxon>Hyaloscypha bicolor</taxon>
    </lineage>
</organism>
<accession>A0A2J6TWI1</accession>
<evidence type="ECO:0000256" key="2">
    <source>
        <dbReference type="ARBA" id="ARBA00022857"/>
    </source>
</evidence>
<dbReference type="OrthoDB" id="300709at2759"/>
<proteinExistence type="inferred from homology"/>
<dbReference type="PANTHER" id="PTHR42748:SF14">
    <property type="entry name" value="SNOAL-LIKE DOMAIN-CONTAINING PROTEIN"/>
    <property type="match status" value="1"/>
</dbReference>
<dbReference type="GeneID" id="36590369"/>
<dbReference type="GO" id="GO:0005634">
    <property type="term" value="C:nucleus"/>
    <property type="evidence" value="ECO:0007669"/>
    <property type="project" value="TreeGrafter"/>
</dbReference>
<name>A0A2J6TWI1_9HELO</name>
<dbReference type="SUPFAM" id="SSF51735">
    <property type="entry name" value="NAD(P)-binding Rossmann-fold domains"/>
    <property type="match status" value="1"/>
</dbReference>
<dbReference type="Gene3D" id="3.90.25.10">
    <property type="entry name" value="UDP-galactose 4-epimerase, domain 1"/>
    <property type="match status" value="1"/>
</dbReference>
<sequence>MATSRSYLVIGGAGAQGLPVVKAFAANPADTVRVLTRTPTSPNAVILSALPNITLSLGSATSESSLRSTLSGTSHVFVNLNSFALGQKAEIYWGMRIFELALEAGVSHYVWSGLDSALRLSGYDEALRCGHYEGKAKVTEWMQAQPQQPMKWSVLTTGPYAEMLGALHRPKRDGDGVYVFKAPLGEGAVPYIHLDDLALYARWLFDHPEESAGMDLQVATEHVGGRYLAETFERVTGKKARYEAVAVEEHMPKEWQMGDVKLGAEYEGEGDETLLTFRENFSAFWRIYQRSAGNEGVLRRDYELLDRVLPGRVRTIGEWMVKVGYTGDEHKLLLNNGGEGIFQ</sequence>
<dbReference type="InterPro" id="IPR051164">
    <property type="entry name" value="NmrA-like_oxidored"/>
</dbReference>
<evidence type="ECO:0000313" key="5">
    <source>
        <dbReference type="Proteomes" id="UP000235371"/>
    </source>
</evidence>
<dbReference type="STRING" id="1095630.A0A2J6TWI1"/>
<feature type="domain" description="NmrA-like" evidence="3">
    <location>
        <begin position="8"/>
        <end position="249"/>
    </location>
</feature>
<dbReference type="AlphaFoldDB" id="A0A2J6TWI1"/>
<dbReference type="RefSeq" id="XP_024744290.1">
    <property type="nucleotide sequence ID" value="XM_024882292.1"/>
</dbReference>
<dbReference type="InterPro" id="IPR008030">
    <property type="entry name" value="NmrA-like"/>
</dbReference>
<dbReference type="InParanoid" id="A0A2J6TWI1"/>
<dbReference type="Pfam" id="PF05368">
    <property type="entry name" value="NmrA"/>
    <property type="match status" value="1"/>
</dbReference>
<evidence type="ECO:0000313" key="4">
    <source>
        <dbReference type="EMBL" id="PMD67386.1"/>
    </source>
</evidence>
<evidence type="ECO:0000256" key="1">
    <source>
        <dbReference type="ARBA" id="ARBA00006328"/>
    </source>
</evidence>
<dbReference type="Proteomes" id="UP000235371">
    <property type="component" value="Unassembled WGS sequence"/>
</dbReference>
<evidence type="ECO:0000259" key="3">
    <source>
        <dbReference type="Pfam" id="PF05368"/>
    </source>
</evidence>
<reference evidence="4 5" key="1">
    <citation type="submission" date="2016-04" db="EMBL/GenBank/DDBJ databases">
        <title>A degradative enzymes factory behind the ericoid mycorrhizal symbiosis.</title>
        <authorList>
            <consortium name="DOE Joint Genome Institute"/>
            <person name="Martino E."/>
            <person name="Morin E."/>
            <person name="Grelet G."/>
            <person name="Kuo A."/>
            <person name="Kohler A."/>
            <person name="Daghino S."/>
            <person name="Barry K."/>
            <person name="Choi C."/>
            <person name="Cichocki N."/>
            <person name="Clum A."/>
            <person name="Copeland A."/>
            <person name="Hainaut M."/>
            <person name="Haridas S."/>
            <person name="Labutti K."/>
            <person name="Lindquist E."/>
            <person name="Lipzen A."/>
            <person name="Khouja H.-R."/>
            <person name="Murat C."/>
            <person name="Ohm R."/>
            <person name="Olson A."/>
            <person name="Spatafora J."/>
            <person name="Veneault-Fourrey C."/>
            <person name="Henrissat B."/>
            <person name="Grigoriev I."/>
            <person name="Martin F."/>
            <person name="Perotto S."/>
        </authorList>
    </citation>
    <scope>NUCLEOTIDE SEQUENCE [LARGE SCALE GENOMIC DNA]</scope>
    <source>
        <strain evidence="4 5">E</strain>
    </source>
</reference>
<gene>
    <name evidence="4" type="ORF">K444DRAFT_623568</name>
</gene>